<evidence type="ECO:0000313" key="2">
    <source>
        <dbReference type="EMBL" id="PWN97843.1"/>
    </source>
</evidence>
<keyword evidence="3" id="KW-1185">Reference proteome</keyword>
<sequence length="173" mass="18868">MHLCPSGPRSGLRRADLEARIAPPCGRQYKSAYRDTSAVTMSRDCSFYISESRVLAGQILVGLRVDAPMAPLDRSRKTDQRMKLSRYKEGGLLLRRGENATERPHCRGSRPKSRGSIQCMRRAMAQRSRRARRDAAGPPRGPLRPGGSVSADSRLGPIADPVAARTGLGAADI</sequence>
<accession>A0A316ZC80</accession>
<evidence type="ECO:0000256" key="1">
    <source>
        <dbReference type="SAM" id="MobiDB-lite"/>
    </source>
</evidence>
<dbReference type="RefSeq" id="XP_025598122.1">
    <property type="nucleotide sequence ID" value="XM_025739935.1"/>
</dbReference>
<name>A0A316ZC80_9BASI</name>
<dbReference type="Proteomes" id="UP000245946">
    <property type="component" value="Unassembled WGS sequence"/>
</dbReference>
<organism evidence="2 3">
    <name type="scientific">Tilletiopsis washingtonensis</name>
    <dbReference type="NCBI Taxonomy" id="58919"/>
    <lineage>
        <taxon>Eukaryota</taxon>
        <taxon>Fungi</taxon>
        <taxon>Dikarya</taxon>
        <taxon>Basidiomycota</taxon>
        <taxon>Ustilaginomycotina</taxon>
        <taxon>Exobasidiomycetes</taxon>
        <taxon>Entylomatales</taxon>
        <taxon>Entylomatales incertae sedis</taxon>
        <taxon>Tilletiopsis</taxon>
    </lineage>
</organism>
<proteinExistence type="predicted"/>
<dbReference type="EMBL" id="KZ819293">
    <property type="protein sequence ID" value="PWN97843.1"/>
    <property type="molecule type" value="Genomic_DNA"/>
</dbReference>
<protein>
    <submittedName>
        <fullName evidence="2">Uncharacterized protein</fullName>
    </submittedName>
</protein>
<dbReference type="AlphaFoldDB" id="A0A316ZC80"/>
<dbReference type="GeneID" id="37267481"/>
<feature type="region of interest" description="Disordered" evidence="1">
    <location>
        <begin position="98"/>
        <end position="173"/>
    </location>
</feature>
<reference evidence="2 3" key="1">
    <citation type="journal article" date="2018" name="Mol. Biol. Evol.">
        <title>Broad Genomic Sampling Reveals a Smut Pathogenic Ancestry of the Fungal Clade Ustilaginomycotina.</title>
        <authorList>
            <person name="Kijpornyongpan T."/>
            <person name="Mondo S.J."/>
            <person name="Barry K."/>
            <person name="Sandor L."/>
            <person name="Lee J."/>
            <person name="Lipzen A."/>
            <person name="Pangilinan J."/>
            <person name="LaButti K."/>
            <person name="Hainaut M."/>
            <person name="Henrissat B."/>
            <person name="Grigoriev I.V."/>
            <person name="Spatafora J.W."/>
            <person name="Aime M.C."/>
        </authorList>
    </citation>
    <scope>NUCLEOTIDE SEQUENCE [LARGE SCALE GENOMIC DNA]</scope>
    <source>
        <strain evidence="2 3">MCA 4186</strain>
    </source>
</reference>
<evidence type="ECO:0000313" key="3">
    <source>
        <dbReference type="Proteomes" id="UP000245946"/>
    </source>
</evidence>
<gene>
    <name evidence="2" type="ORF">FA09DRAFT_28867</name>
</gene>